<feature type="compositionally biased region" description="Basic and acidic residues" evidence="1">
    <location>
        <begin position="329"/>
        <end position="355"/>
    </location>
</feature>
<dbReference type="InParanoid" id="A0A369K005"/>
<name>A0A369K005_HYPMA</name>
<feature type="region of interest" description="Disordered" evidence="1">
    <location>
        <begin position="408"/>
        <end position="503"/>
    </location>
</feature>
<evidence type="ECO:0000313" key="3">
    <source>
        <dbReference type="Proteomes" id="UP000076154"/>
    </source>
</evidence>
<evidence type="ECO:0000256" key="1">
    <source>
        <dbReference type="SAM" id="MobiDB-lite"/>
    </source>
</evidence>
<feature type="compositionally biased region" description="Low complexity" evidence="1">
    <location>
        <begin position="224"/>
        <end position="244"/>
    </location>
</feature>
<feature type="compositionally biased region" description="Basic and acidic residues" evidence="1">
    <location>
        <begin position="257"/>
        <end position="271"/>
    </location>
</feature>
<organism evidence="2 3">
    <name type="scientific">Hypsizygus marmoreus</name>
    <name type="common">White beech mushroom</name>
    <name type="synonym">Agaricus marmoreus</name>
    <dbReference type="NCBI Taxonomy" id="39966"/>
    <lineage>
        <taxon>Eukaryota</taxon>
        <taxon>Fungi</taxon>
        <taxon>Dikarya</taxon>
        <taxon>Basidiomycota</taxon>
        <taxon>Agaricomycotina</taxon>
        <taxon>Agaricomycetes</taxon>
        <taxon>Agaricomycetidae</taxon>
        <taxon>Agaricales</taxon>
        <taxon>Tricholomatineae</taxon>
        <taxon>Lyophyllaceae</taxon>
        <taxon>Hypsizygus</taxon>
    </lineage>
</organism>
<dbReference type="AlphaFoldDB" id="A0A369K005"/>
<dbReference type="EMBL" id="LUEZ02000013">
    <property type="protein sequence ID" value="RDB27941.1"/>
    <property type="molecule type" value="Genomic_DNA"/>
</dbReference>
<proteinExistence type="predicted"/>
<feature type="compositionally biased region" description="Low complexity" evidence="1">
    <location>
        <begin position="368"/>
        <end position="378"/>
    </location>
</feature>
<dbReference type="Proteomes" id="UP000076154">
    <property type="component" value="Unassembled WGS sequence"/>
</dbReference>
<accession>A0A369K005</accession>
<evidence type="ECO:0000313" key="2">
    <source>
        <dbReference type="EMBL" id="RDB27941.1"/>
    </source>
</evidence>
<feature type="compositionally biased region" description="Polar residues" evidence="1">
    <location>
        <begin position="298"/>
        <end position="314"/>
    </location>
</feature>
<feature type="compositionally biased region" description="Polar residues" evidence="1">
    <location>
        <begin position="385"/>
        <end position="396"/>
    </location>
</feature>
<sequence>MFKDTKAKVGSALADLTEEERESVRAVENQPNVDPKLQNVTFDKLQPIIVQIRILEKDIKSTNTLSIVVRKQQLLDAISRHRSALKRVVEEFMTESQRRENADVIHRTNASISSMTEIVRNASEQTVHPMGQNAHGGQVSTLRHGGRDHGRRQFSQLSQALSADMGRYPSTVSREFLQSHPPGGRILSPNELAEHMMTITVSPPAGFNAPPAVSMPGESDSTRARTSMGSISSSRSQDSTQAQAHYPPSVAPSHWVRRSENQSHDSNDPRHPASQMPGRAVQSSSSNEMHDSGRVGHNRQSSMASEVSNQTTYSFGPGNTAYKAHHAHAKPDATKKDLMHKDGPRMDVTRGEEKSQVPAIARTGLLPAQSQSQSASQAPRWVARSASQQAPTSSIQSYAPTHAGAYYAAPHQQPPVSSGGYAPSGQYRQQVPQGSTAGPGFQGSATPAHQVPFVPPVEPPVEHDHIEHPAYPGYVGNAQAGPSCHHAHGGHAHQAPKEYPKRI</sequence>
<feature type="region of interest" description="Disordered" evidence="1">
    <location>
        <begin position="203"/>
        <end position="396"/>
    </location>
</feature>
<comment type="caution">
    <text evidence="2">The sequence shown here is derived from an EMBL/GenBank/DDBJ whole genome shotgun (WGS) entry which is preliminary data.</text>
</comment>
<feature type="compositionally biased region" description="Polar residues" evidence="1">
    <location>
        <begin position="426"/>
        <end position="436"/>
    </location>
</feature>
<feature type="region of interest" description="Disordered" evidence="1">
    <location>
        <begin position="128"/>
        <end position="152"/>
    </location>
</feature>
<protein>
    <submittedName>
        <fullName evidence="2">Uncharacterized protein</fullName>
    </submittedName>
</protein>
<keyword evidence="3" id="KW-1185">Reference proteome</keyword>
<gene>
    <name evidence="2" type="ORF">Hypma_002164</name>
</gene>
<reference evidence="2" key="1">
    <citation type="submission" date="2018-04" db="EMBL/GenBank/DDBJ databases">
        <title>Whole genome sequencing of Hypsizygus marmoreus.</title>
        <authorList>
            <person name="Choi I.-G."/>
            <person name="Min B."/>
            <person name="Kim J.-G."/>
            <person name="Kim S."/>
            <person name="Oh Y.-L."/>
            <person name="Kong W.-S."/>
            <person name="Park H."/>
            <person name="Jeong J."/>
            <person name="Song E.-S."/>
        </authorList>
    </citation>
    <scope>NUCLEOTIDE SEQUENCE [LARGE SCALE GENOMIC DNA]</scope>
    <source>
        <strain evidence="2">51987-8</strain>
    </source>
</reference>